<evidence type="ECO:0000256" key="1">
    <source>
        <dbReference type="SAM" id="MobiDB-lite"/>
    </source>
</evidence>
<feature type="compositionally biased region" description="Basic and acidic residues" evidence="1">
    <location>
        <begin position="35"/>
        <end position="53"/>
    </location>
</feature>
<reference evidence="2 3" key="1">
    <citation type="journal article" date="2021" name="Plant Biotechnol. J.">
        <title>Multi-omics assisted identification of the key and species-specific regulatory components of drought-tolerant mechanisms in Gossypium stocksii.</title>
        <authorList>
            <person name="Yu D."/>
            <person name="Ke L."/>
            <person name="Zhang D."/>
            <person name="Wu Y."/>
            <person name="Sun Y."/>
            <person name="Mei J."/>
            <person name="Sun J."/>
            <person name="Sun Y."/>
        </authorList>
    </citation>
    <scope>NUCLEOTIDE SEQUENCE [LARGE SCALE GENOMIC DNA]</scope>
    <source>
        <strain evidence="3">cv. E1</strain>
        <tissue evidence="2">Leaf</tissue>
    </source>
</reference>
<dbReference type="Proteomes" id="UP000828251">
    <property type="component" value="Unassembled WGS sequence"/>
</dbReference>
<sequence length="256" mass="28474">MLIHELVKGLLKQADGRDVTTQCCSHKLIGKDKLGSSKSKERGVCEKNHKEDVIDGNGNSDNSSNGKTRVGKKKPNRKRDKLKCFLYNSPLMLKKCLKKFVLKEKQIGKALVLRSSARGVEAKEAESEKKPLDYFLCHGPHRLRRCPNKSIIEGDNGANKEPKELGSNKGNVEAKKAKRSKKKRVKGFLYRGPHKEEVSLSSNLGEKVAMKIVKLGPMRLNSSEASKLARSSTRLPPIEEVAGASNFKEKEVMQVV</sequence>
<comment type="caution">
    <text evidence="2">The sequence shown here is derived from an EMBL/GenBank/DDBJ whole genome shotgun (WGS) entry which is preliminary data.</text>
</comment>
<feature type="region of interest" description="Disordered" evidence="1">
    <location>
        <begin position="35"/>
        <end position="77"/>
    </location>
</feature>
<evidence type="ECO:0000313" key="2">
    <source>
        <dbReference type="EMBL" id="KAH1039394.1"/>
    </source>
</evidence>
<dbReference type="EMBL" id="JAIQCV010000012">
    <property type="protein sequence ID" value="KAH1039394.1"/>
    <property type="molecule type" value="Genomic_DNA"/>
</dbReference>
<evidence type="ECO:0000313" key="3">
    <source>
        <dbReference type="Proteomes" id="UP000828251"/>
    </source>
</evidence>
<proteinExistence type="predicted"/>
<accession>A0A9D3UEW3</accession>
<organism evidence="2 3">
    <name type="scientific">Gossypium stocksii</name>
    <dbReference type="NCBI Taxonomy" id="47602"/>
    <lineage>
        <taxon>Eukaryota</taxon>
        <taxon>Viridiplantae</taxon>
        <taxon>Streptophyta</taxon>
        <taxon>Embryophyta</taxon>
        <taxon>Tracheophyta</taxon>
        <taxon>Spermatophyta</taxon>
        <taxon>Magnoliopsida</taxon>
        <taxon>eudicotyledons</taxon>
        <taxon>Gunneridae</taxon>
        <taxon>Pentapetalae</taxon>
        <taxon>rosids</taxon>
        <taxon>malvids</taxon>
        <taxon>Malvales</taxon>
        <taxon>Malvaceae</taxon>
        <taxon>Malvoideae</taxon>
        <taxon>Gossypium</taxon>
    </lineage>
</organism>
<dbReference type="AlphaFoldDB" id="A0A9D3UEW3"/>
<dbReference type="OrthoDB" id="10494582at2759"/>
<protein>
    <submittedName>
        <fullName evidence="2">Uncharacterized protein</fullName>
    </submittedName>
</protein>
<name>A0A9D3UEW3_9ROSI</name>
<gene>
    <name evidence="2" type="ORF">J1N35_041137</name>
</gene>
<feature type="compositionally biased region" description="Low complexity" evidence="1">
    <location>
        <begin position="55"/>
        <end position="66"/>
    </location>
</feature>
<keyword evidence="3" id="KW-1185">Reference proteome</keyword>